<organism evidence="2 3">
    <name type="scientific">Clytia hemisphaerica</name>
    <dbReference type="NCBI Taxonomy" id="252671"/>
    <lineage>
        <taxon>Eukaryota</taxon>
        <taxon>Metazoa</taxon>
        <taxon>Cnidaria</taxon>
        <taxon>Hydrozoa</taxon>
        <taxon>Hydroidolina</taxon>
        <taxon>Leptothecata</taxon>
        <taxon>Obeliida</taxon>
        <taxon>Clytiidae</taxon>
        <taxon>Clytia</taxon>
    </lineage>
</organism>
<feature type="compositionally biased region" description="Polar residues" evidence="1">
    <location>
        <begin position="320"/>
        <end position="340"/>
    </location>
</feature>
<name>A0A7M5VB51_9CNID</name>
<accession>A0A7M5VB51</accession>
<dbReference type="AlphaFoldDB" id="A0A7M5VB51"/>
<feature type="compositionally biased region" description="Basic and acidic residues" evidence="1">
    <location>
        <begin position="240"/>
        <end position="250"/>
    </location>
</feature>
<keyword evidence="3" id="KW-1185">Reference proteome</keyword>
<dbReference type="EnsemblMetazoa" id="CLYHEMT005961.1">
    <property type="protein sequence ID" value="CLYHEMP005961.1"/>
    <property type="gene ID" value="CLYHEMG005961"/>
</dbReference>
<feature type="region of interest" description="Disordered" evidence="1">
    <location>
        <begin position="1"/>
        <end position="139"/>
    </location>
</feature>
<evidence type="ECO:0000313" key="2">
    <source>
        <dbReference type="EnsemblMetazoa" id="CLYHEMP005961.1"/>
    </source>
</evidence>
<proteinExistence type="predicted"/>
<feature type="compositionally biased region" description="Acidic residues" evidence="1">
    <location>
        <begin position="298"/>
        <end position="309"/>
    </location>
</feature>
<evidence type="ECO:0000313" key="3">
    <source>
        <dbReference type="Proteomes" id="UP000594262"/>
    </source>
</evidence>
<evidence type="ECO:0000256" key="1">
    <source>
        <dbReference type="SAM" id="MobiDB-lite"/>
    </source>
</evidence>
<reference evidence="2" key="1">
    <citation type="submission" date="2021-01" db="UniProtKB">
        <authorList>
            <consortium name="EnsemblMetazoa"/>
        </authorList>
    </citation>
    <scope>IDENTIFICATION</scope>
</reference>
<feature type="compositionally biased region" description="Basic and acidic residues" evidence="1">
    <location>
        <begin position="122"/>
        <end position="139"/>
    </location>
</feature>
<feature type="compositionally biased region" description="Polar residues" evidence="1">
    <location>
        <begin position="21"/>
        <end position="38"/>
    </location>
</feature>
<feature type="region of interest" description="Disordered" evidence="1">
    <location>
        <begin position="240"/>
        <end position="363"/>
    </location>
</feature>
<feature type="compositionally biased region" description="Polar residues" evidence="1">
    <location>
        <begin position="259"/>
        <end position="274"/>
    </location>
</feature>
<feature type="compositionally biased region" description="Polar residues" evidence="1">
    <location>
        <begin position="540"/>
        <end position="550"/>
    </location>
</feature>
<feature type="compositionally biased region" description="Acidic residues" evidence="1">
    <location>
        <begin position="512"/>
        <end position="527"/>
    </location>
</feature>
<protein>
    <submittedName>
        <fullName evidence="2">Uncharacterized protein</fullName>
    </submittedName>
</protein>
<feature type="compositionally biased region" description="Polar residues" evidence="1">
    <location>
        <begin position="63"/>
        <end position="76"/>
    </location>
</feature>
<dbReference type="Proteomes" id="UP000594262">
    <property type="component" value="Unplaced"/>
</dbReference>
<feature type="compositionally biased region" description="Basic and acidic residues" evidence="1">
    <location>
        <begin position="353"/>
        <end position="363"/>
    </location>
</feature>
<feature type="region of interest" description="Disordered" evidence="1">
    <location>
        <begin position="510"/>
        <end position="550"/>
    </location>
</feature>
<sequence length="550" mass="61738">MKNTSRLFSPPPTRRKKKRSSALNLNQTNERMVTSSKRLSLHESRSSKKITSLEDSACDQVASLKTSSSVVVTGSANLDDRQSFSPSKGLEENPTKTGKVDSPVQQREEDVSFLSLSKSPIHRIERAGPSPKGKDKEEPGIVFVEEGRQIVEETQDLVVPKSTNQQKTLTKAEKRYYAPHDAQPINVRNQVENKSKKNDFKPVPITFVENALEENQDKSHILENPFCTIIERTSQIIEKDSQCGENESKAKTNAVESVLRSSQIEDSENSYTEQSPKKCKTPYFRDTRTTAQGSSQIEDSEFSAIEDSECSVVDRKQTNRLRSQGTYQKSLDSNTTQRSSPIEEASENSYSDHSPKKMNDDSQKTIRYLHNSSRRIIEEFSQVIEDFSEENFSQSTEDYSNAITSTEITEDETNRIVPSNAEIKRRNRSPSIPVKGAGVTIVKCDSESNSVNLKVGSSPTNNSIRTVQYFVFNETGKFKKVTELGHSVDRNPSDDVAAERNVQNDDVINISSEDEEDIVSESEEDNDSTLSLIESDENSLDNSMEFSQVF</sequence>